<comment type="caution">
    <text evidence="2">The sequence shown here is derived from an EMBL/GenBank/DDBJ whole genome shotgun (WGS) entry which is preliminary data.</text>
</comment>
<dbReference type="EMBL" id="JAMSKV010000016">
    <property type="protein sequence ID" value="MCQ8279798.1"/>
    <property type="molecule type" value="Genomic_DNA"/>
</dbReference>
<dbReference type="PROSITE" id="PS51257">
    <property type="entry name" value="PROKAR_LIPOPROTEIN"/>
    <property type="match status" value="1"/>
</dbReference>
<evidence type="ECO:0000313" key="3">
    <source>
        <dbReference type="Proteomes" id="UP001524587"/>
    </source>
</evidence>
<reference evidence="2 3" key="1">
    <citation type="submission" date="2022-06" db="EMBL/GenBank/DDBJ databases">
        <title>Endosaccharibacter gen. nov., sp. nov., endophytic bacteria isolated from sugarcane.</title>
        <authorList>
            <person name="Pitiwittayakul N."/>
            <person name="Yukphan P."/>
            <person name="Charoenyingcharoen P."/>
            <person name="Tanasupawat S."/>
        </authorList>
    </citation>
    <scope>NUCLEOTIDE SEQUENCE [LARGE SCALE GENOMIC DNA]</scope>
    <source>
        <strain evidence="2 3">KSS8</strain>
    </source>
</reference>
<proteinExistence type="predicted"/>
<feature type="chain" id="PRO_5045052349" description="Entericidin" evidence="1">
    <location>
        <begin position="19"/>
        <end position="45"/>
    </location>
</feature>
<dbReference type="Proteomes" id="UP001524587">
    <property type="component" value="Unassembled WGS sequence"/>
</dbReference>
<evidence type="ECO:0000256" key="1">
    <source>
        <dbReference type="SAM" id="SignalP"/>
    </source>
</evidence>
<dbReference type="RefSeq" id="WP_422865288.1">
    <property type="nucleotide sequence ID" value="NZ_JAMSKV010000016.1"/>
</dbReference>
<protein>
    <recommendedName>
        <fullName evidence="4">Entericidin</fullName>
    </recommendedName>
</protein>
<feature type="signal peptide" evidence="1">
    <location>
        <begin position="1"/>
        <end position="18"/>
    </location>
</feature>
<sequence>MLQRIVTIVLLASLSACATVGNLDTAAMQTTNRAMGAPVNGPSTH</sequence>
<evidence type="ECO:0008006" key="4">
    <source>
        <dbReference type="Google" id="ProtNLM"/>
    </source>
</evidence>
<keyword evidence="1" id="KW-0732">Signal</keyword>
<gene>
    <name evidence="2" type="ORF">NFI95_15235</name>
</gene>
<evidence type="ECO:0000313" key="2">
    <source>
        <dbReference type="EMBL" id="MCQ8279798.1"/>
    </source>
</evidence>
<keyword evidence="3" id="KW-1185">Reference proteome</keyword>
<organism evidence="2 3">
    <name type="scientific">Endosaccharibacter trunci</name>
    <dbReference type="NCBI Taxonomy" id="2812733"/>
    <lineage>
        <taxon>Bacteria</taxon>
        <taxon>Pseudomonadati</taxon>
        <taxon>Pseudomonadota</taxon>
        <taxon>Alphaproteobacteria</taxon>
        <taxon>Acetobacterales</taxon>
        <taxon>Acetobacteraceae</taxon>
        <taxon>Endosaccharibacter</taxon>
    </lineage>
</organism>
<accession>A0ABT1WDB2</accession>
<name>A0ABT1WDB2_9PROT</name>